<evidence type="ECO:0000313" key="3">
    <source>
        <dbReference type="Proteomes" id="UP000426027"/>
    </source>
</evidence>
<dbReference type="Proteomes" id="UP000426027">
    <property type="component" value="Chromosome"/>
</dbReference>
<proteinExistence type="predicted"/>
<feature type="chain" id="PRO_5026069251" evidence="1">
    <location>
        <begin position="19"/>
        <end position="335"/>
    </location>
</feature>
<keyword evidence="3" id="KW-1185">Reference proteome</keyword>
<organism evidence="2 3">
    <name type="scientific">Phnomibacter ginsenosidimutans</name>
    <dbReference type="NCBI Taxonomy" id="2676868"/>
    <lineage>
        <taxon>Bacteria</taxon>
        <taxon>Pseudomonadati</taxon>
        <taxon>Bacteroidota</taxon>
        <taxon>Chitinophagia</taxon>
        <taxon>Chitinophagales</taxon>
        <taxon>Chitinophagaceae</taxon>
        <taxon>Phnomibacter</taxon>
    </lineage>
</organism>
<evidence type="ECO:0000256" key="1">
    <source>
        <dbReference type="SAM" id="SignalP"/>
    </source>
</evidence>
<dbReference type="InterPro" id="IPR019861">
    <property type="entry name" value="PorP/SprF_Bacteroidetes"/>
</dbReference>
<dbReference type="EMBL" id="CP046566">
    <property type="protein sequence ID" value="QGW29053.1"/>
    <property type="molecule type" value="Genomic_DNA"/>
</dbReference>
<reference evidence="2 3" key="1">
    <citation type="submission" date="2019-11" db="EMBL/GenBank/DDBJ databases">
        <authorList>
            <person name="Im W.T."/>
        </authorList>
    </citation>
    <scope>NUCLEOTIDE SEQUENCE [LARGE SCALE GENOMIC DNA]</scope>
    <source>
        <strain evidence="2 3">SB-02</strain>
    </source>
</reference>
<dbReference type="NCBIfam" id="TIGR03519">
    <property type="entry name" value="T9SS_PorP_fam"/>
    <property type="match status" value="1"/>
</dbReference>
<protein>
    <submittedName>
        <fullName evidence="2">Type IX secretion system membrane protein PorP/SprF</fullName>
    </submittedName>
</protein>
<evidence type="ECO:0000313" key="2">
    <source>
        <dbReference type="EMBL" id="QGW29053.1"/>
    </source>
</evidence>
<dbReference type="RefSeq" id="WP_157479406.1">
    <property type="nucleotide sequence ID" value="NZ_CP046566.1"/>
</dbReference>
<dbReference type="KEGG" id="fls:GLV81_13930"/>
<name>A0A6I6GBH6_9BACT</name>
<dbReference type="Pfam" id="PF11751">
    <property type="entry name" value="PorP_SprF"/>
    <property type="match status" value="1"/>
</dbReference>
<sequence>MRILTTIILLFTLQATHAQDPRFSQFFASPLSLNPALTGRFDGSMRVAGNYRNQWPTINNAFTTYTVSVDAPILTGRLPEIDRLAIGGMAFADEQADGVLKNTYYSLSLAYHKGLDEDGFHSVTVGFQGTYAQKRLNTANLKFEDQLRSDGFTGITNEIFNPQNLNINYFDLNTGVLFSGVFDGNMNYYAGASLYHINRPKESFRGANFDLQHRYTLHGGLYWPLASGTATVYTSGLYQSQAGAREAVLGAAVGFNLNNDIDYRPTTFYAGSWYRFGDALIPYIGLEFGNWRFGASYDVNTSSLKSASNSRGGFEISLIYIHKKDGSIGINCPKF</sequence>
<keyword evidence="1" id="KW-0732">Signal</keyword>
<accession>A0A6I6GBH6</accession>
<gene>
    <name evidence="2" type="ORF">GLV81_13930</name>
</gene>
<dbReference type="AlphaFoldDB" id="A0A6I6GBH6"/>
<feature type="signal peptide" evidence="1">
    <location>
        <begin position="1"/>
        <end position="18"/>
    </location>
</feature>